<dbReference type="GO" id="GO:0005975">
    <property type="term" value="P:carbohydrate metabolic process"/>
    <property type="evidence" value="ECO:0007669"/>
    <property type="project" value="InterPro"/>
</dbReference>
<gene>
    <name evidence="6" type="ORF">SAMN05216529_1033</name>
</gene>
<name>A0A315ZZF3_9FIRM</name>
<keyword evidence="7" id="KW-1185">Reference proteome</keyword>
<organism evidence="6 7">
    <name type="scientific">Faecalicatena contorta</name>
    <dbReference type="NCBI Taxonomy" id="39482"/>
    <lineage>
        <taxon>Bacteria</taxon>
        <taxon>Bacillati</taxon>
        <taxon>Bacillota</taxon>
        <taxon>Clostridia</taxon>
        <taxon>Lachnospirales</taxon>
        <taxon>Lachnospiraceae</taxon>
        <taxon>Faecalicatena</taxon>
    </lineage>
</organism>
<dbReference type="Gene3D" id="2.60.40.1180">
    <property type="entry name" value="Golgi alpha-mannosidase II"/>
    <property type="match status" value="1"/>
</dbReference>
<protein>
    <submittedName>
        <fullName evidence="6">Alpha-D-xyloside xylohydrolase</fullName>
    </submittedName>
</protein>
<dbReference type="CDD" id="cd06591">
    <property type="entry name" value="GH31_xylosidase_XylS"/>
    <property type="match status" value="1"/>
</dbReference>
<dbReference type="CDD" id="cd14752">
    <property type="entry name" value="GH31_N"/>
    <property type="match status" value="1"/>
</dbReference>
<dbReference type="InterPro" id="IPR048395">
    <property type="entry name" value="Glyco_hydro_31_C"/>
</dbReference>
<dbReference type="Gene3D" id="3.20.20.80">
    <property type="entry name" value="Glycosidases"/>
    <property type="match status" value="1"/>
</dbReference>
<dbReference type="GO" id="GO:0030246">
    <property type="term" value="F:carbohydrate binding"/>
    <property type="evidence" value="ECO:0007669"/>
    <property type="project" value="InterPro"/>
</dbReference>
<dbReference type="AlphaFoldDB" id="A0A315ZZF3"/>
<dbReference type="OrthoDB" id="176168at2"/>
<dbReference type="Pfam" id="PF01055">
    <property type="entry name" value="Glyco_hydro_31_2nd"/>
    <property type="match status" value="1"/>
</dbReference>
<evidence type="ECO:0000313" key="6">
    <source>
        <dbReference type="EMBL" id="SUQ13281.1"/>
    </source>
</evidence>
<dbReference type="InterPro" id="IPR000322">
    <property type="entry name" value="Glyco_hydro_31_TIM"/>
</dbReference>
<reference evidence="7" key="1">
    <citation type="submission" date="2017-07" db="EMBL/GenBank/DDBJ databases">
        <authorList>
            <person name="Varghese N."/>
            <person name="Submissions S."/>
        </authorList>
    </citation>
    <scope>NUCLEOTIDE SEQUENCE [LARGE SCALE GENOMIC DNA]</scope>
    <source>
        <strain evidence="7">NLAE-zl-C134</strain>
    </source>
</reference>
<dbReference type="PANTHER" id="PTHR43863:SF2">
    <property type="entry name" value="MALTASE-GLUCOAMYLASE"/>
    <property type="match status" value="1"/>
</dbReference>
<evidence type="ECO:0000259" key="5">
    <source>
        <dbReference type="Pfam" id="PF21365"/>
    </source>
</evidence>
<dbReference type="Pfam" id="PF21365">
    <property type="entry name" value="Glyco_hydro_31_3rd"/>
    <property type="match status" value="1"/>
</dbReference>
<evidence type="ECO:0000313" key="7">
    <source>
        <dbReference type="Proteomes" id="UP000254051"/>
    </source>
</evidence>
<dbReference type="InterPro" id="IPR051816">
    <property type="entry name" value="Glycosyl_Hydrolase_31"/>
</dbReference>
<sequence length="665" mass="76736">MIKKEDRAFIRRYDAETLRIESWGANSLRIRATHNGEFLPVNSVLSALTEVISDTDLIIEEGEDYHKLIQGKLTCMVGANGKLTFYHSGTGKKLLEEYDRNEFNTYYSNKKTFNSSLAIPSRSYSPIRGTSYYKIVNRFEGDEEERLFGMGQYQQSILNLNGAKLELSHRNSQASVPFLLSDKGYGMLWNNPGVGEVFFGKNRVEWIASSTRQIDYWITAGDMPAEIEEAYAKVVGKAPLMPDYGLGLWQCKLRYRTQEELMSVAREYRQRGLPLDVIVADYFHWPNQGDFRFDEVLWPDVEGMTKELEEMGTKLIVSVWPTVEKNSENYEVMKELGYLTRNDSGDRQIQLGDAATIDFTNPEARAYVWDLLKKNYLDKGVHDFWLDEAEPEFNDYDYMNYRYQAGADMEVGNIYPREYIKMAYEGMKEAGHNDQIHLIRCVWLGSQKYGALLWSGDIDSSFRALREQVYAGLNVGIAGIPWWTTDIGGFEGADIRDESFKECLVRWFQFATFCPVLRMHGFRKPVADPIGDTGGARRLSGAPNELWSYGEEVYQILKHYLKLRLEMKSYLQEVMTAAHEKGTPPMRPMFYEFPSDKRCWDLKDQYMFGPDYLVAPILEEGMRSRQVYLPAGKWRRVGSDEEYDGGKVYEVEAPLADMPVFKRQS</sequence>
<dbReference type="SUPFAM" id="SSF51011">
    <property type="entry name" value="Glycosyl hydrolase domain"/>
    <property type="match status" value="1"/>
</dbReference>
<accession>A0A315ZZF3</accession>
<dbReference type="PANTHER" id="PTHR43863">
    <property type="entry name" value="HYDROLASE, PUTATIVE (AFU_ORTHOLOGUE AFUA_1G03140)-RELATED"/>
    <property type="match status" value="1"/>
</dbReference>
<keyword evidence="2" id="KW-0326">Glycosidase</keyword>
<dbReference type="SUPFAM" id="SSF74650">
    <property type="entry name" value="Galactose mutarotase-like"/>
    <property type="match status" value="1"/>
</dbReference>
<evidence type="ECO:0000259" key="3">
    <source>
        <dbReference type="Pfam" id="PF01055"/>
    </source>
</evidence>
<dbReference type="Gene3D" id="2.60.40.1760">
    <property type="entry name" value="glycosyl hydrolase (family 31)"/>
    <property type="match status" value="1"/>
</dbReference>
<evidence type="ECO:0000256" key="2">
    <source>
        <dbReference type="RuleBase" id="RU361185"/>
    </source>
</evidence>
<feature type="domain" description="Glycoside hydrolase family 31 N-terminal" evidence="4">
    <location>
        <begin position="18"/>
        <end position="193"/>
    </location>
</feature>
<dbReference type="InterPro" id="IPR017853">
    <property type="entry name" value="GH"/>
</dbReference>
<evidence type="ECO:0000259" key="4">
    <source>
        <dbReference type="Pfam" id="PF13802"/>
    </source>
</evidence>
<dbReference type="SUPFAM" id="SSF51445">
    <property type="entry name" value="(Trans)glycosidases"/>
    <property type="match status" value="1"/>
</dbReference>
<dbReference type="Proteomes" id="UP000254051">
    <property type="component" value="Unassembled WGS sequence"/>
</dbReference>
<dbReference type="Pfam" id="PF13802">
    <property type="entry name" value="Gal_mutarotas_2"/>
    <property type="match status" value="1"/>
</dbReference>
<comment type="similarity">
    <text evidence="1 2">Belongs to the glycosyl hydrolase 31 family.</text>
</comment>
<dbReference type="GO" id="GO:0004553">
    <property type="term" value="F:hydrolase activity, hydrolyzing O-glycosyl compounds"/>
    <property type="evidence" value="ECO:0007669"/>
    <property type="project" value="InterPro"/>
</dbReference>
<feature type="domain" description="Glycoside hydrolase family 31 TIM barrel" evidence="3">
    <location>
        <begin position="239"/>
        <end position="571"/>
    </location>
</feature>
<dbReference type="InterPro" id="IPR011013">
    <property type="entry name" value="Gal_mutarotase_sf_dom"/>
</dbReference>
<evidence type="ECO:0000256" key="1">
    <source>
        <dbReference type="ARBA" id="ARBA00007806"/>
    </source>
</evidence>
<feature type="domain" description="Glycosyl hydrolase family 31 C-terminal" evidence="5">
    <location>
        <begin position="582"/>
        <end position="664"/>
    </location>
</feature>
<dbReference type="InterPro" id="IPR013780">
    <property type="entry name" value="Glyco_hydro_b"/>
</dbReference>
<dbReference type="EMBL" id="UHJJ01000003">
    <property type="protein sequence ID" value="SUQ13281.1"/>
    <property type="molecule type" value="Genomic_DNA"/>
</dbReference>
<keyword evidence="2 6" id="KW-0378">Hydrolase</keyword>
<dbReference type="InterPro" id="IPR025887">
    <property type="entry name" value="Glyco_hydro_31_N_dom"/>
</dbReference>
<proteinExistence type="inferred from homology"/>
<dbReference type="RefSeq" id="WP_109709288.1">
    <property type="nucleotide sequence ID" value="NZ_QGDS01000003.1"/>
</dbReference>